<dbReference type="GO" id="GO:0140359">
    <property type="term" value="F:ABC-type transporter activity"/>
    <property type="evidence" value="ECO:0007669"/>
    <property type="project" value="InterPro"/>
</dbReference>
<keyword evidence="4 5" id="KW-0472">Membrane</keyword>
<gene>
    <name evidence="7" type="ORF">CCAP1982_LOCUS7024</name>
</gene>
<keyword evidence="3 5" id="KW-1133">Transmembrane helix</keyword>
<feature type="domain" description="ABC-2 type transporter transmembrane" evidence="6">
    <location>
        <begin position="49"/>
        <end position="120"/>
    </location>
</feature>
<comment type="subcellular location">
    <subcellularLocation>
        <location evidence="1">Membrane</location>
        <topology evidence="1">Multi-pass membrane protein</topology>
    </subcellularLocation>
</comment>
<evidence type="ECO:0000259" key="6">
    <source>
        <dbReference type="Pfam" id="PF01061"/>
    </source>
</evidence>
<protein>
    <submittedName>
        <fullName evidence="7">(Mediterranean fruit fly) hypothetical protein</fullName>
    </submittedName>
</protein>
<evidence type="ECO:0000313" key="7">
    <source>
        <dbReference type="EMBL" id="CAD6998424.1"/>
    </source>
</evidence>
<evidence type="ECO:0000256" key="5">
    <source>
        <dbReference type="SAM" id="Phobius"/>
    </source>
</evidence>
<proteinExistence type="predicted"/>
<name>A0A811UHW4_CERCA</name>
<evidence type="ECO:0000256" key="2">
    <source>
        <dbReference type="ARBA" id="ARBA00022692"/>
    </source>
</evidence>
<dbReference type="GO" id="GO:0016020">
    <property type="term" value="C:membrane"/>
    <property type="evidence" value="ECO:0007669"/>
    <property type="project" value="UniProtKB-SubCell"/>
</dbReference>
<reference evidence="7" key="1">
    <citation type="submission" date="2020-11" db="EMBL/GenBank/DDBJ databases">
        <authorList>
            <person name="Whitehead M."/>
        </authorList>
    </citation>
    <scope>NUCLEOTIDE SEQUENCE</scope>
    <source>
        <strain evidence="7">EGII</strain>
    </source>
</reference>
<feature type="transmembrane region" description="Helical" evidence="5">
    <location>
        <begin position="99"/>
        <end position="122"/>
    </location>
</feature>
<dbReference type="AlphaFoldDB" id="A0A811UHW4"/>
<accession>A0A811UHW4</accession>
<evidence type="ECO:0000256" key="3">
    <source>
        <dbReference type="ARBA" id="ARBA00022989"/>
    </source>
</evidence>
<dbReference type="Pfam" id="PF01061">
    <property type="entry name" value="ABC2_membrane"/>
    <property type="match status" value="1"/>
</dbReference>
<sequence>MKTLNARAATNAMMDDSDNEVGSAARTKSNDRYTAYKAVRTEQASFIMQYFLLLNRIFICARRNYFLLLARLMSHIVIGLIFGYLYMNVGDKATTVLGNYVYLYGSILLLVYTGKMAVVLTCKYLAFAHRYLHTHVFFEFIQVFQLVAVVSNFVHITYVFQIYGIYIHTRA</sequence>
<keyword evidence="2 5" id="KW-0812">Transmembrane</keyword>
<feature type="transmembrane region" description="Helical" evidence="5">
    <location>
        <begin position="65"/>
        <end position="87"/>
    </location>
</feature>
<keyword evidence="8" id="KW-1185">Reference proteome</keyword>
<comment type="caution">
    <text evidence="7">The sequence shown here is derived from an EMBL/GenBank/DDBJ whole genome shotgun (WGS) entry which is preliminary data.</text>
</comment>
<dbReference type="EMBL" id="CAJHJT010000012">
    <property type="protein sequence ID" value="CAD6998424.1"/>
    <property type="molecule type" value="Genomic_DNA"/>
</dbReference>
<evidence type="ECO:0000256" key="4">
    <source>
        <dbReference type="ARBA" id="ARBA00023136"/>
    </source>
</evidence>
<evidence type="ECO:0000313" key="8">
    <source>
        <dbReference type="Proteomes" id="UP000606786"/>
    </source>
</evidence>
<dbReference type="Proteomes" id="UP000606786">
    <property type="component" value="Unassembled WGS sequence"/>
</dbReference>
<dbReference type="InterPro" id="IPR013525">
    <property type="entry name" value="ABC2_TM"/>
</dbReference>
<organism evidence="7 8">
    <name type="scientific">Ceratitis capitata</name>
    <name type="common">Mediterranean fruit fly</name>
    <name type="synonym">Tephritis capitata</name>
    <dbReference type="NCBI Taxonomy" id="7213"/>
    <lineage>
        <taxon>Eukaryota</taxon>
        <taxon>Metazoa</taxon>
        <taxon>Ecdysozoa</taxon>
        <taxon>Arthropoda</taxon>
        <taxon>Hexapoda</taxon>
        <taxon>Insecta</taxon>
        <taxon>Pterygota</taxon>
        <taxon>Neoptera</taxon>
        <taxon>Endopterygota</taxon>
        <taxon>Diptera</taxon>
        <taxon>Brachycera</taxon>
        <taxon>Muscomorpha</taxon>
        <taxon>Tephritoidea</taxon>
        <taxon>Tephritidae</taxon>
        <taxon>Ceratitis</taxon>
        <taxon>Ceratitis</taxon>
    </lineage>
</organism>
<evidence type="ECO:0000256" key="1">
    <source>
        <dbReference type="ARBA" id="ARBA00004141"/>
    </source>
</evidence>
<feature type="transmembrane region" description="Helical" evidence="5">
    <location>
        <begin position="143"/>
        <end position="166"/>
    </location>
</feature>